<keyword evidence="5 8" id="KW-0560">Oxidoreductase</keyword>
<name>A0A329LIR0_9MYCO</name>
<dbReference type="Gene3D" id="1.10.630.10">
    <property type="entry name" value="Cytochrome P450"/>
    <property type="match status" value="1"/>
</dbReference>
<dbReference type="Proteomes" id="UP000250915">
    <property type="component" value="Unassembled WGS sequence"/>
</dbReference>
<comment type="similarity">
    <text evidence="2 8">Belongs to the cytochrome P450 family.</text>
</comment>
<comment type="caution">
    <text evidence="9">The sequence shown here is derived from an EMBL/GenBank/DDBJ whole genome shotgun (WGS) entry which is preliminary data.</text>
</comment>
<evidence type="ECO:0000313" key="10">
    <source>
        <dbReference type="Proteomes" id="UP000250915"/>
    </source>
</evidence>
<dbReference type="InterPro" id="IPR001128">
    <property type="entry name" value="Cyt_P450"/>
</dbReference>
<gene>
    <name evidence="9" type="ORF">DQP57_18405</name>
</gene>
<organism evidence="9 10">
    <name type="scientific">Mycobacterium colombiense</name>
    <dbReference type="NCBI Taxonomy" id="339268"/>
    <lineage>
        <taxon>Bacteria</taxon>
        <taxon>Bacillati</taxon>
        <taxon>Actinomycetota</taxon>
        <taxon>Actinomycetes</taxon>
        <taxon>Mycobacteriales</taxon>
        <taxon>Mycobacteriaceae</taxon>
        <taxon>Mycobacterium</taxon>
        <taxon>Mycobacterium avium complex (MAC)</taxon>
    </lineage>
</organism>
<evidence type="ECO:0000256" key="7">
    <source>
        <dbReference type="ARBA" id="ARBA00023033"/>
    </source>
</evidence>
<dbReference type="GO" id="GO:0005506">
    <property type="term" value="F:iron ion binding"/>
    <property type="evidence" value="ECO:0007669"/>
    <property type="project" value="InterPro"/>
</dbReference>
<dbReference type="SUPFAM" id="SSF48264">
    <property type="entry name" value="Cytochrome P450"/>
    <property type="match status" value="1"/>
</dbReference>
<evidence type="ECO:0000313" key="9">
    <source>
        <dbReference type="EMBL" id="RAV07734.1"/>
    </source>
</evidence>
<dbReference type="InterPro" id="IPR002397">
    <property type="entry name" value="Cyt_P450_B"/>
</dbReference>
<dbReference type="PANTHER" id="PTHR46696:SF6">
    <property type="entry name" value="P450, PUTATIVE (EUROFUNG)-RELATED"/>
    <property type="match status" value="1"/>
</dbReference>
<dbReference type="InterPro" id="IPR017972">
    <property type="entry name" value="Cyt_P450_CS"/>
</dbReference>
<evidence type="ECO:0000256" key="5">
    <source>
        <dbReference type="ARBA" id="ARBA00023002"/>
    </source>
</evidence>
<protein>
    <submittedName>
        <fullName evidence="9">Cytochrome P450</fullName>
    </submittedName>
</protein>
<evidence type="ECO:0000256" key="8">
    <source>
        <dbReference type="RuleBase" id="RU000461"/>
    </source>
</evidence>
<dbReference type="GO" id="GO:0016705">
    <property type="term" value="F:oxidoreductase activity, acting on paired donors, with incorporation or reduction of molecular oxygen"/>
    <property type="evidence" value="ECO:0007669"/>
    <property type="project" value="InterPro"/>
</dbReference>
<dbReference type="PANTHER" id="PTHR46696">
    <property type="entry name" value="P450, PUTATIVE (EUROFUNG)-RELATED"/>
    <property type="match status" value="1"/>
</dbReference>
<evidence type="ECO:0000256" key="1">
    <source>
        <dbReference type="ARBA" id="ARBA00001971"/>
    </source>
</evidence>
<keyword evidence="7 8" id="KW-0503">Monooxygenase</keyword>
<sequence length="445" mass="49787">MEGEVASPGLTLVGRLPGCLGVLLSEFESVDFFTDLSLIPDPYPYFDHLRARCPVLARPGQGVIAVTGHSEALAVYKDPAFSSCVSVAGPFSGLPFQPEGDDIGHLIEQHRSQIPMSEHIVTQDPPEHARTRGLLSRLLTPKRLKENEDFMWRLADQQLDEFVSRGRCEFLDEYARPFSGLVIADLLGVPVEDHEEFRDVFSGKFSGGVEDDSVTRTHNPLEYLDEKFTTHITERRRQPREDVLTELAQAKYPDGSTPEVIDVVRLATFLFAAGQETTTKLLSFGVRALADNPDLQKLLREDRGRIPNFIEETLRMESPVKCHFRMARRTTSIGDVDIPAGSTVMLLPGASNRDARKFQCPDDFRIDRPNVREHLAFGRGNHSCPGAPLARAEGRISLNRILDRMADIAISEAEHGPPDDRGYTYDPTWQMRGLSELHLQFTPIS</sequence>
<keyword evidence="6 8" id="KW-0408">Iron</keyword>
<comment type="cofactor">
    <cofactor evidence="1">
        <name>heme</name>
        <dbReference type="ChEBI" id="CHEBI:30413"/>
    </cofactor>
</comment>
<dbReference type="PROSITE" id="PS00086">
    <property type="entry name" value="CYTOCHROME_P450"/>
    <property type="match status" value="1"/>
</dbReference>
<keyword evidence="4 8" id="KW-0479">Metal-binding</keyword>
<dbReference type="OrthoDB" id="502624at2"/>
<evidence type="ECO:0000256" key="4">
    <source>
        <dbReference type="ARBA" id="ARBA00022723"/>
    </source>
</evidence>
<reference evidence="9 10" key="1">
    <citation type="submission" date="2018-06" db="EMBL/GenBank/DDBJ databases">
        <title>NTM in soil in Japan.</title>
        <authorList>
            <person name="Ohya K."/>
        </authorList>
    </citation>
    <scope>NUCLEOTIDE SEQUENCE [LARGE SCALE GENOMIC DNA]</scope>
    <source>
        <strain evidence="9 10">GF28</strain>
    </source>
</reference>
<dbReference type="GO" id="GO:0004497">
    <property type="term" value="F:monooxygenase activity"/>
    <property type="evidence" value="ECO:0007669"/>
    <property type="project" value="UniProtKB-KW"/>
</dbReference>
<dbReference type="Pfam" id="PF00067">
    <property type="entry name" value="p450"/>
    <property type="match status" value="1"/>
</dbReference>
<dbReference type="PRINTS" id="PR00385">
    <property type="entry name" value="P450"/>
</dbReference>
<dbReference type="GO" id="GO:0020037">
    <property type="term" value="F:heme binding"/>
    <property type="evidence" value="ECO:0007669"/>
    <property type="project" value="InterPro"/>
</dbReference>
<proteinExistence type="inferred from homology"/>
<dbReference type="EMBL" id="QMEV01000044">
    <property type="protein sequence ID" value="RAV07734.1"/>
    <property type="molecule type" value="Genomic_DNA"/>
</dbReference>
<dbReference type="FunFam" id="1.10.630.10:FF:000018">
    <property type="entry name" value="Cytochrome P450 monooxygenase"/>
    <property type="match status" value="1"/>
</dbReference>
<accession>A0A329LIR0</accession>
<evidence type="ECO:0000256" key="2">
    <source>
        <dbReference type="ARBA" id="ARBA00010617"/>
    </source>
</evidence>
<dbReference type="InterPro" id="IPR036396">
    <property type="entry name" value="Cyt_P450_sf"/>
</dbReference>
<evidence type="ECO:0000256" key="6">
    <source>
        <dbReference type="ARBA" id="ARBA00023004"/>
    </source>
</evidence>
<dbReference type="PRINTS" id="PR00359">
    <property type="entry name" value="BP450"/>
</dbReference>
<evidence type="ECO:0000256" key="3">
    <source>
        <dbReference type="ARBA" id="ARBA00022617"/>
    </source>
</evidence>
<dbReference type="AlphaFoldDB" id="A0A329LIR0"/>
<keyword evidence="3 8" id="KW-0349">Heme</keyword>